<evidence type="ECO:0000313" key="1">
    <source>
        <dbReference type="EMBL" id="GBF56447.1"/>
    </source>
</evidence>
<sequence length="108" mass="11634">MNLPDLRLAIDTLAMGPRGTQALREAIAHPSVVVVTVAAFQDLRSRVADLDDNEVEILRHACRHIRTNHWHGLTADAIAVEASLPAPVPPAVDPPVIDLPINLSNQGD</sequence>
<accession>A0A2P2E5W1</accession>
<comment type="caution">
    <text evidence="1">The sequence shown here is derived from an EMBL/GenBank/DDBJ whole genome shotgun (WGS) entry which is preliminary data.</text>
</comment>
<name>A0A2P2E5W1_9PROT</name>
<reference evidence="1" key="1">
    <citation type="journal article" date="2018" name="Genome Announc.">
        <title>Draft Genome Sequence of "Candidatus Phycosocius bacilliformis," an Alphaproteobacterial Ectosymbiont of the Hydrocarbon-Producing Green Alga Botryococcus braunii.</title>
        <authorList>
            <person name="Tanabe Y."/>
            <person name="Yamaguchi H."/>
            <person name="Watanabe M.M."/>
        </authorList>
    </citation>
    <scope>NUCLEOTIDE SEQUENCE [LARGE SCALE GENOMIC DNA]</scope>
    <source>
        <strain evidence="1">BOTRYCO-2</strain>
    </source>
</reference>
<dbReference type="Proteomes" id="UP000245086">
    <property type="component" value="Unassembled WGS sequence"/>
</dbReference>
<proteinExistence type="predicted"/>
<dbReference type="AlphaFoldDB" id="A0A2P2E5W1"/>
<keyword evidence="2" id="KW-1185">Reference proteome</keyword>
<protein>
    <submittedName>
        <fullName evidence="1">Uncharacterized protein</fullName>
    </submittedName>
</protein>
<evidence type="ECO:0000313" key="2">
    <source>
        <dbReference type="Proteomes" id="UP000245086"/>
    </source>
</evidence>
<dbReference type="EMBL" id="BFBR01000001">
    <property type="protein sequence ID" value="GBF56447.1"/>
    <property type="molecule type" value="Genomic_DNA"/>
</dbReference>
<dbReference type="RefSeq" id="WP_108983340.1">
    <property type="nucleotide sequence ID" value="NZ_BFBR01000001.1"/>
</dbReference>
<gene>
    <name evidence="1" type="ORF">PbB2_00103</name>
</gene>
<organism evidence="1 2">
    <name type="scientific">Candidatus Phycosocius bacilliformis</name>
    <dbReference type="NCBI Taxonomy" id="1445552"/>
    <lineage>
        <taxon>Bacteria</taxon>
        <taxon>Pseudomonadati</taxon>
        <taxon>Pseudomonadota</taxon>
        <taxon>Alphaproteobacteria</taxon>
        <taxon>Caulobacterales</taxon>
        <taxon>Caulobacterales incertae sedis</taxon>
        <taxon>Candidatus Phycosocius</taxon>
    </lineage>
</organism>